<keyword evidence="8" id="KW-0833">Ubl conjugation pathway</keyword>
<dbReference type="CDD" id="cd16454">
    <property type="entry name" value="RING-H2_PA-TM-RING"/>
    <property type="match status" value="1"/>
</dbReference>
<evidence type="ECO:0000256" key="6">
    <source>
        <dbReference type="ARBA" id="ARBA00022723"/>
    </source>
</evidence>
<dbReference type="Pfam" id="PF13639">
    <property type="entry name" value="zf-RING_2"/>
    <property type="match status" value="1"/>
</dbReference>
<dbReference type="GO" id="GO:0008270">
    <property type="term" value="F:zinc ion binding"/>
    <property type="evidence" value="ECO:0007669"/>
    <property type="project" value="UniProtKB-KW"/>
</dbReference>
<dbReference type="GO" id="GO:0016020">
    <property type="term" value="C:membrane"/>
    <property type="evidence" value="ECO:0007669"/>
    <property type="project" value="UniProtKB-SubCell"/>
</dbReference>
<dbReference type="InParanoid" id="A0A1Y1LA88"/>
<dbReference type="EC" id="2.3.2.27" evidence="3"/>
<evidence type="ECO:0000259" key="13">
    <source>
        <dbReference type="PROSITE" id="PS50089"/>
    </source>
</evidence>
<dbReference type="GO" id="GO:0006511">
    <property type="term" value="P:ubiquitin-dependent protein catabolic process"/>
    <property type="evidence" value="ECO:0007669"/>
    <property type="project" value="TreeGrafter"/>
</dbReference>
<reference evidence="14" key="1">
    <citation type="journal article" date="2016" name="Sci. Rep.">
        <title>Molecular characterization of firefly nuptial gifts: a multi-omics approach sheds light on postcopulatory sexual selection.</title>
        <authorList>
            <person name="Al-Wathiqui N."/>
            <person name="Fallon T.R."/>
            <person name="South A."/>
            <person name="Weng J.K."/>
            <person name="Lewis S.M."/>
        </authorList>
    </citation>
    <scope>NUCLEOTIDE SEQUENCE</scope>
</reference>
<dbReference type="EMBL" id="VVIM01000010">
    <property type="protein sequence ID" value="KAB0792420.1"/>
    <property type="molecule type" value="Genomic_DNA"/>
</dbReference>
<evidence type="ECO:0000256" key="12">
    <source>
        <dbReference type="PROSITE-ProRule" id="PRU00175"/>
    </source>
</evidence>
<reference evidence="15 16" key="2">
    <citation type="journal article" date="2018" name="Elife">
        <title>Firefly genomes illuminate parallel origins of bioluminescence in beetles.</title>
        <authorList>
            <person name="Fallon T.R."/>
            <person name="Lower S.E."/>
            <person name="Chang C.H."/>
            <person name="Bessho-Uehara M."/>
            <person name="Martin G.J."/>
            <person name="Bewick A.J."/>
            <person name="Behringer M."/>
            <person name="Debat H.J."/>
            <person name="Wong I."/>
            <person name="Day J.C."/>
            <person name="Suvorov A."/>
            <person name="Silva C.J."/>
            <person name="Stanger-Hall K.F."/>
            <person name="Hall D.W."/>
            <person name="Schmitz R.J."/>
            <person name="Nelson D.R."/>
            <person name="Lewis S.M."/>
            <person name="Shigenobu S."/>
            <person name="Bybee S.M."/>
            <person name="Larracuente A.M."/>
            <person name="Oba Y."/>
            <person name="Weng J.K."/>
        </authorList>
    </citation>
    <scope>NUCLEOTIDE SEQUENCE [LARGE SCALE GENOMIC DNA]</scope>
    <source>
        <strain evidence="15">1611_PpyrPB1</strain>
        <tissue evidence="15">Whole body</tissue>
    </source>
</reference>
<dbReference type="SMART" id="SM00184">
    <property type="entry name" value="RING"/>
    <property type="match status" value="1"/>
</dbReference>
<dbReference type="GO" id="GO:0061630">
    <property type="term" value="F:ubiquitin protein ligase activity"/>
    <property type="evidence" value="ECO:0007669"/>
    <property type="project" value="UniProtKB-EC"/>
</dbReference>
<keyword evidence="9" id="KW-0862">Zinc</keyword>
<evidence type="ECO:0000256" key="4">
    <source>
        <dbReference type="ARBA" id="ARBA00022679"/>
    </source>
</evidence>
<proteinExistence type="predicted"/>
<organism evidence="14">
    <name type="scientific">Photinus pyralis</name>
    <name type="common">Common eastern firefly</name>
    <name type="synonym">Lampyris pyralis</name>
    <dbReference type="NCBI Taxonomy" id="7054"/>
    <lineage>
        <taxon>Eukaryota</taxon>
        <taxon>Metazoa</taxon>
        <taxon>Ecdysozoa</taxon>
        <taxon>Arthropoda</taxon>
        <taxon>Hexapoda</taxon>
        <taxon>Insecta</taxon>
        <taxon>Pterygota</taxon>
        <taxon>Neoptera</taxon>
        <taxon>Endopterygota</taxon>
        <taxon>Coleoptera</taxon>
        <taxon>Polyphaga</taxon>
        <taxon>Elateriformia</taxon>
        <taxon>Elateroidea</taxon>
        <taxon>Lampyridae</taxon>
        <taxon>Lampyrinae</taxon>
        <taxon>Photinus</taxon>
    </lineage>
</organism>
<keyword evidence="4" id="KW-0808">Transferase</keyword>
<evidence type="ECO:0000256" key="9">
    <source>
        <dbReference type="ARBA" id="ARBA00022833"/>
    </source>
</evidence>
<evidence type="ECO:0000256" key="8">
    <source>
        <dbReference type="ARBA" id="ARBA00022786"/>
    </source>
</evidence>
<evidence type="ECO:0000256" key="5">
    <source>
        <dbReference type="ARBA" id="ARBA00022692"/>
    </source>
</evidence>
<keyword evidence="11" id="KW-0472">Membrane</keyword>
<evidence type="ECO:0000256" key="11">
    <source>
        <dbReference type="ARBA" id="ARBA00023136"/>
    </source>
</evidence>
<dbReference type="PROSITE" id="PS50089">
    <property type="entry name" value="ZF_RING_2"/>
    <property type="match status" value="1"/>
</dbReference>
<dbReference type="AlphaFoldDB" id="A0A1Y1LA88"/>
<dbReference type="Gene3D" id="3.30.40.10">
    <property type="entry name" value="Zinc/RING finger domain, C3HC4 (zinc finger)"/>
    <property type="match status" value="1"/>
</dbReference>
<dbReference type="PANTHER" id="PTHR45977">
    <property type="entry name" value="TARGET OF ERK KINASE MPK-1"/>
    <property type="match status" value="1"/>
</dbReference>
<feature type="domain" description="RING-type" evidence="13">
    <location>
        <begin position="95"/>
        <end position="136"/>
    </location>
</feature>
<keyword evidence="7 12" id="KW-0863">Zinc-finger</keyword>
<sequence length="177" mass="20673">MGHEQVTSKFQRQFAPYPIHRQLYMRQQYEQERRRQSLVISSRVSGTPPCDTYRTLVCNQNAEISRDKFIQKITRFIDQHSVKVMSLCSDCTDKCIICMCNYSENEGLRKLRCNHKFHRKCIDEWLLKSYMCPVCRSDLIGSAKGCNDACILHGESNWERVPNNYDESTSTSSVTLQ</sequence>
<dbReference type="PANTHER" id="PTHR45977:SF4">
    <property type="entry name" value="RING-TYPE DOMAIN-CONTAINING PROTEIN"/>
    <property type="match status" value="1"/>
</dbReference>
<keyword evidence="6" id="KW-0479">Metal-binding</keyword>
<evidence type="ECO:0000313" key="16">
    <source>
        <dbReference type="Proteomes" id="UP000327044"/>
    </source>
</evidence>
<keyword evidence="10" id="KW-1133">Transmembrane helix</keyword>
<dbReference type="EMBL" id="GEZM01064034">
    <property type="protein sequence ID" value="JAV68855.1"/>
    <property type="molecule type" value="Transcribed_RNA"/>
</dbReference>
<keyword evidence="5" id="KW-0812">Transmembrane</keyword>
<accession>A0A1Y1LA88</accession>
<protein>
    <recommendedName>
        <fullName evidence="3">RING-type E3 ubiquitin transferase</fullName>
        <ecNumber evidence="3">2.3.2.27</ecNumber>
    </recommendedName>
</protein>
<evidence type="ECO:0000256" key="1">
    <source>
        <dbReference type="ARBA" id="ARBA00000900"/>
    </source>
</evidence>
<reference evidence="15" key="3">
    <citation type="submission" date="2019-08" db="EMBL/GenBank/DDBJ databases">
        <authorList>
            <consortium name="Photinus pyralis genome working group"/>
            <person name="Fallon T.R."/>
            <person name="Sander Lower S.E."/>
            <person name="Weng J.-K."/>
        </authorList>
    </citation>
    <scope>NUCLEOTIDE SEQUENCE</scope>
    <source>
        <strain evidence="15">1611_PpyrPB1</strain>
        <tissue evidence="15">Whole body</tissue>
    </source>
</reference>
<dbReference type="GO" id="GO:0016567">
    <property type="term" value="P:protein ubiquitination"/>
    <property type="evidence" value="ECO:0007669"/>
    <property type="project" value="TreeGrafter"/>
</dbReference>
<evidence type="ECO:0000313" key="15">
    <source>
        <dbReference type="EMBL" id="KAB0792420.1"/>
    </source>
</evidence>
<evidence type="ECO:0000256" key="2">
    <source>
        <dbReference type="ARBA" id="ARBA00004141"/>
    </source>
</evidence>
<evidence type="ECO:0000256" key="10">
    <source>
        <dbReference type="ARBA" id="ARBA00022989"/>
    </source>
</evidence>
<dbReference type="SUPFAM" id="SSF57850">
    <property type="entry name" value="RING/U-box"/>
    <property type="match status" value="1"/>
</dbReference>
<dbReference type="InterPro" id="IPR001841">
    <property type="entry name" value="Znf_RING"/>
</dbReference>
<evidence type="ECO:0000256" key="3">
    <source>
        <dbReference type="ARBA" id="ARBA00012483"/>
    </source>
</evidence>
<keyword evidence="16" id="KW-1185">Reference proteome</keyword>
<gene>
    <name evidence="15" type="ORF">PPYR_14379</name>
</gene>
<comment type="catalytic activity">
    <reaction evidence="1">
        <text>S-ubiquitinyl-[E2 ubiquitin-conjugating enzyme]-L-cysteine + [acceptor protein]-L-lysine = [E2 ubiquitin-conjugating enzyme]-L-cysteine + N(6)-ubiquitinyl-[acceptor protein]-L-lysine.</text>
        <dbReference type="EC" id="2.3.2.27"/>
    </reaction>
</comment>
<comment type="subcellular location">
    <subcellularLocation>
        <location evidence="2">Membrane</location>
        <topology evidence="2">Multi-pass membrane protein</topology>
    </subcellularLocation>
</comment>
<evidence type="ECO:0000313" key="14">
    <source>
        <dbReference type="EMBL" id="JAV68855.1"/>
    </source>
</evidence>
<dbReference type="InterPro" id="IPR013083">
    <property type="entry name" value="Znf_RING/FYVE/PHD"/>
</dbReference>
<dbReference type="Proteomes" id="UP000327044">
    <property type="component" value="Unassembled WGS sequence"/>
</dbReference>
<evidence type="ECO:0000256" key="7">
    <source>
        <dbReference type="ARBA" id="ARBA00022771"/>
    </source>
</evidence>
<name>A0A1Y1LA88_PHOPY</name>